<feature type="transmembrane region" description="Helical" evidence="1">
    <location>
        <begin position="21"/>
        <end position="45"/>
    </location>
</feature>
<reference evidence="3" key="1">
    <citation type="journal article" date="2016" name="Nat. Commun.">
        <title>The Gonium pectorale genome demonstrates co-option of cell cycle regulation during the evolution of multicellularity.</title>
        <authorList>
            <person name="Hanschen E.R."/>
            <person name="Marriage T.N."/>
            <person name="Ferris P.J."/>
            <person name="Hamaji T."/>
            <person name="Toyoda A."/>
            <person name="Fujiyama A."/>
            <person name="Neme R."/>
            <person name="Noguchi H."/>
            <person name="Minakuchi Y."/>
            <person name="Suzuki M."/>
            <person name="Kawai-Toyooka H."/>
            <person name="Smith D.R."/>
            <person name="Sparks H."/>
            <person name="Anderson J."/>
            <person name="Bakaric R."/>
            <person name="Luria V."/>
            <person name="Karger A."/>
            <person name="Kirschner M.W."/>
            <person name="Durand P.M."/>
            <person name="Michod R.E."/>
            <person name="Nozaki H."/>
            <person name="Olson B.J."/>
        </authorList>
    </citation>
    <scope>NUCLEOTIDE SEQUENCE [LARGE SCALE GENOMIC DNA]</scope>
    <source>
        <strain evidence="3">NIES-2863</strain>
    </source>
</reference>
<proteinExistence type="predicted"/>
<evidence type="ECO:0000313" key="3">
    <source>
        <dbReference type="Proteomes" id="UP000075714"/>
    </source>
</evidence>
<keyword evidence="3" id="KW-1185">Reference proteome</keyword>
<dbReference type="EMBL" id="LSYV01000055">
    <property type="protein sequence ID" value="KXZ45481.1"/>
    <property type="molecule type" value="Genomic_DNA"/>
</dbReference>
<evidence type="ECO:0008006" key="4">
    <source>
        <dbReference type="Google" id="ProtNLM"/>
    </source>
</evidence>
<dbReference type="OrthoDB" id="545320at2759"/>
<evidence type="ECO:0000313" key="2">
    <source>
        <dbReference type="EMBL" id="KXZ45481.1"/>
    </source>
</evidence>
<sequence length="133" mass="14232">MKYHAGLRIFYTLFRLALHDILEFSVFILGVGVLLGATVFGVFILSGGNPLFTAFGSGLGAMTRLSFGFLDYSEFVSESNGLGDHEAALVLFFWVSVLLLVLVVQNTLLAVGACAVVRVRVRGGAAVHVTCMS</sequence>
<accession>A0A150G6N0</accession>
<organism evidence="2 3">
    <name type="scientific">Gonium pectorale</name>
    <name type="common">Green alga</name>
    <dbReference type="NCBI Taxonomy" id="33097"/>
    <lineage>
        <taxon>Eukaryota</taxon>
        <taxon>Viridiplantae</taxon>
        <taxon>Chlorophyta</taxon>
        <taxon>core chlorophytes</taxon>
        <taxon>Chlorophyceae</taxon>
        <taxon>CS clade</taxon>
        <taxon>Chlamydomonadales</taxon>
        <taxon>Volvocaceae</taxon>
        <taxon>Gonium</taxon>
    </lineage>
</organism>
<feature type="transmembrane region" description="Helical" evidence="1">
    <location>
        <begin position="91"/>
        <end position="117"/>
    </location>
</feature>
<protein>
    <recommendedName>
        <fullName evidence="4">Polycystin cation channel PKD1/PKD2 domain-containing protein</fullName>
    </recommendedName>
</protein>
<keyword evidence="1" id="KW-1133">Transmembrane helix</keyword>
<keyword evidence="1" id="KW-0472">Membrane</keyword>
<dbReference type="AlphaFoldDB" id="A0A150G6N0"/>
<name>A0A150G6N0_GONPE</name>
<evidence type="ECO:0000256" key="1">
    <source>
        <dbReference type="SAM" id="Phobius"/>
    </source>
</evidence>
<gene>
    <name evidence="2" type="ORF">GPECTOR_54g222</name>
</gene>
<comment type="caution">
    <text evidence="2">The sequence shown here is derived from an EMBL/GenBank/DDBJ whole genome shotgun (WGS) entry which is preliminary data.</text>
</comment>
<keyword evidence="1" id="KW-0812">Transmembrane</keyword>
<dbReference type="Proteomes" id="UP000075714">
    <property type="component" value="Unassembled WGS sequence"/>
</dbReference>